<proteinExistence type="predicted"/>
<dbReference type="Pfam" id="PF00300">
    <property type="entry name" value="His_Phos_1"/>
    <property type="match status" value="1"/>
</dbReference>
<protein>
    <recommendedName>
        <fullName evidence="3">Histidine phosphatase family protein</fullName>
    </recommendedName>
</protein>
<gene>
    <name evidence="1" type="ORF">BSR29_01220</name>
</gene>
<dbReference type="AlphaFoldDB" id="A0A1Q5PPT1"/>
<sequence length="256" mass="28286">MKLLLIRHAESQNNALMASGRIEERVPDPHISELGQKQAQALADFYATKPAGYPIPDEIQTSLMIRTIQTATPLADQLDLPMTARMDTFERRGVFEGVFDTPTVHPGSPRSTLQAVTPRVTLPEGATEEGWWKGPFENQRAGLIRAQKVVKDLRKMAQDVPPGYTLALVSHGEFLAMLITTFMEGKRVQQIIDGPGDPDTAFRRMDRFIALENTSTSLLEIMGQDFTMTHWINRIDHLFAAGLAGQGASSEDTAAV</sequence>
<dbReference type="RefSeq" id="WP_073708499.1">
    <property type="nucleotide sequence ID" value="NZ_MQSV01000001.1"/>
</dbReference>
<dbReference type="STRING" id="1921764.BSR28_01260"/>
<dbReference type="Proteomes" id="UP000186785">
    <property type="component" value="Unassembled WGS sequence"/>
</dbReference>
<dbReference type="EMBL" id="MQSV01000001">
    <property type="protein sequence ID" value="OKL49608.1"/>
    <property type="molecule type" value="Genomic_DNA"/>
</dbReference>
<dbReference type="PANTHER" id="PTHR48100">
    <property type="entry name" value="BROAD-SPECIFICITY PHOSPHATASE YOR283W-RELATED"/>
    <property type="match status" value="1"/>
</dbReference>
<evidence type="ECO:0000313" key="1">
    <source>
        <dbReference type="EMBL" id="OKL49608.1"/>
    </source>
</evidence>
<dbReference type="SUPFAM" id="SSF53254">
    <property type="entry name" value="Phosphoglycerate mutase-like"/>
    <property type="match status" value="1"/>
</dbReference>
<keyword evidence="2" id="KW-1185">Reference proteome</keyword>
<organism evidence="1 2">
    <name type="scientific">Boudabousia liubingyangii</name>
    <dbReference type="NCBI Taxonomy" id="1921764"/>
    <lineage>
        <taxon>Bacteria</taxon>
        <taxon>Bacillati</taxon>
        <taxon>Actinomycetota</taxon>
        <taxon>Actinomycetes</taxon>
        <taxon>Actinomycetales</taxon>
        <taxon>Actinomycetaceae</taxon>
        <taxon>Boudabousia</taxon>
    </lineage>
</organism>
<dbReference type="CDD" id="cd07067">
    <property type="entry name" value="HP_PGM_like"/>
    <property type="match status" value="1"/>
</dbReference>
<dbReference type="PANTHER" id="PTHR48100:SF58">
    <property type="entry name" value="PE-PGRS FAMILY PROTEIN PE_PGRS11"/>
    <property type="match status" value="1"/>
</dbReference>
<reference evidence="1 2" key="1">
    <citation type="submission" date="2016-11" db="EMBL/GenBank/DDBJ databases">
        <title>Actinomyces gypaetusis sp. nov. isolated from the vulture Gypaetus barbatus in Qinghai Tibet Plateau China.</title>
        <authorList>
            <person name="Meng X."/>
        </authorList>
    </citation>
    <scope>NUCLEOTIDE SEQUENCE [LARGE SCALE GENOMIC DNA]</scope>
    <source>
        <strain evidence="1 2">VUL4_2</strain>
    </source>
</reference>
<evidence type="ECO:0008006" key="3">
    <source>
        <dbReference type="Google" id="ProtNLM"/>
    </source>
</evidence>
<evidence type="ECO:0000313" key="2">
    <source>
        <dbReference type="Proteomes" id="UP000186785"/>
    </source>
</evidence>
<dbReference type="InterPro" id="IPR050275">
    <property type="entry name" value="PGM_Phosphatase"/>
</dbReference>
<dbReference type="GO" id="GO:0005737">
    <property type="term" value="C:cytoplasm"/>
    <property type="evidence" value="ECO:0007669"/>
    <property type="project" value="TreeGrafter"/>
</dbReference>
<dbReference type="GO" id="GO:0016791">
    <property type="term" value="F:phosphatase activity"/>
    <property type="evidence" value="ECO:0007669"/>
    <property type="project" value="TreeGrafter"/>
</dbReference>
<dbReference type="Gene3D" id="3.40.50.1240">
    <property type="entry name" value="Phosphoglycerate mutase-like"/>
    <property type="match status" value="1"/>
</dbReference>
<dbReference type="InterPro" id="IPR029033">
    <property type="entry name" value="His_PPase_superfam"/>
</dbReference>
<dbReference type="SMART" id="SM00855">
    <property type="entry name" value="PGAM"/>
    <property type="match status" value="1"/>
</dbReference>
<accession>A0A1Q5PPT1</accession>
<comment type="caution">
    <text evidence="1">The sequence shown here is derived from an EMBL/GenBank/DDBJ whole genome shotgun (WGS) entry which is preliminary data.</text>
</comment>
<dbReference type="InterPro" id="IPR013078">
    <property type="entry name" value="His_Pase_superF_clade-1"/>
</dbReference>
<name>A0A1Q5PPT1_9ACTO</name>
<dbReference type="OrthoDB" id="9793115at2"/>